<sequence>MTEELLNNLKENSLVESWNLLNLNSKDFYQGDQMPIISSLLPHQNTAFNVNEFTRQKIIEKMREAFLLFEKNSLKSTIPNNYLSKQLFKPFDYKNHYKYFLIIICAVKNEKNKQNNLNEICEFMKTKIRLALVNWVNKSEIYENGIKINLSEFLESYHSISDYQENKTCYFETKIETKFWLVGVLLKQKENISNLLEENIFVRFTNDIEFYMSLSLNNENSWIKIIPTNREYLDKR</sequence>
<protein>
    <submittedName>
        <fullName evidence="2">PAP_central domain-containing protein</fullName>
    </submittedName>
</protein>
<dbReference type="AlphaFoldDB" id="A0A1I8B9R1"/>
<dbReference type="SUPFAM" id="SSF81631">
    <property type="entry name" value="PAP/OAS1 substrate-binding domain"/>
    <property type="match status" value="1"/>
</dbReference>
<dbReference type="Gene3D" id="1.10.1410.10">
    <property type="match status" value="1"/>
</dbReference>
<evidence type="ECO:0000313" key="2">
    <source>
        <dbReference type="WBParaSite" id="MhA1_Contig1719.frz3.gene2"/>
    </source>
</evidence>
<organism evidence="1 2">
    <name type="scientific">Meloidogyne hapla</name>
    <name type="common">Root-knot nematode worm</name>
    <dbReference type="NCBI Taxonomy" id="6305"/>
    <lineage>
        <taxon>Eukaryota</taxon>
        <taxon>Metazoa</taxon>
        <taxon>Ecdysozoa</taxon>
        <taxon>Nematoda</taxon>
        <taxon>Chromadorea</taxon>
        <taxon>Rhabditida</taxon>
        <taxon>Tylenchina</taxon>
        <taxon>Tylenchomorpha</taxon>
        <taxon>Tylenchoidea</taxon>
        <taxon>Meloidogynidae</taxon>
        <taxon>Meloidogyninae</taxon>
        <taxon>Meloidogyne</taxon>
    </lineage>
</organism>
<reference evidence="2" key="1">
    <citation type="submission" date="2016-11" db="UniProtKB">
        <authorList>
            <consortium name="WormBaseParasite"/>
        </authorList>
    </citation>
    <scope>IDENTIFICATION</scope>
</reference>
<keyword evidence="1" id="KW-1185">Reference proteome</keyword>
<evidence type="ECO:0000313" key="1">
    <source>
        <dbReference type="Proteomes" id="UP000095281"/>
    </source>
</evidence>
<accession>A0A1I8B9R1</accession>
<dbReference type="WBParaSite" id="MhA1_Contig1719.frz3.gene2">
    <property type="protein sequence ID" value="MhA1_Contig1719.frz3.gene2"/>
    <property type="gene ID" value="MhA1_Contig1719.frz3.gene2"/>
</dbReference>
<name>A0A1I8B9R1_MELHA</name>
<proteinExistence type="predicted"/>
<dbReference type="Proteomes" id="UP000095281">
    <property type="component" value="Unplaced"/>
</dbReference>